<protein>
    <recommendedName>
        <fullName evidence="2 8">GTPase Der</fullName>
    </recommendedName>
    <alternativeName>
        <fullName evidence="7 8">GTP-binding protein EngA</fullName>
    </alternativeName>
</protein>
<dbReference type="PROSITE" id="PS51712">
    <property type="entry name" value="G_ENGA"/>
    <property type="match status" value="2"/>
</dbReference>
<dbReference type="PRINTS" id="PR00326">
    <property type="entry name" value="GTP1OBG"/>
</dbReference>
<comment type="subunit">
    <text evidence="8">Associates with the 50S ribosomal subunit.</text>
</comment>
<feature type="compositionally biased region" description="Basic residues" evidence="11">
    <location>
        <begin position="449"/>
        <end position="463"/>
    </location>
</feature>
<dbReference type="GO" id="GO:0042254">
    <property type="term" value="P:ribosome biogenesis"/>
    <property type="evidence" value="ECO:0007669"/>
    <property type="project" value="UniProtKB-KW"/>
</dbReference>
<evidence type="ECO:0000256" key="11">
    <source>
        <dbReference type="SAM" id="MobiDB-lite"/>
    </source>
</evidence>
<evidence type="ECO:0000256" key="5">
    <source>
        <dbReference type="ARBA" id="ARBA00022741"/>
    </source>
</evidence>
<feature type="binding site" evidence="8">
    <location>
        <begin position="180"/>
        <end position="187"/>
    </location>
    <ligand>
        <name>GTP</name>
        <dbReference type="ChEBI" id="CHEBI:37565"/>
        <label>2</label>
    </ligand>
</feature>
<dbReference type="InterPro" id="IPR015946">
    <property type="entry name" value="KH_dom-like_a/b"/>
</dbReference>
<dbReference type="OrthoDB" id="9805918at2"/>
<comment type="caution">
    <text evidence="8">Lacks conserved residue(s) required for the propagation of feature annotation.</text>
</comment>
<feature type="binding site" evidence="8">
    <location>
        <begin position="56"/>
        <end position="60"/>
    </location>
    <ligand>
        <name>GTP</name>
        <dbReference type="ChEBI" id="CHEBI:37565"/>
        <label>1</label>
    </ligand>
</feature>
<dbReference type="Gene3D" id="3.30.300.20">
    <property type="match status" value="1"/>
</dbReference>
<dbReference type="GO" id="GO:0005525">
    <property type="term" value="F:GTP binding"/>
    <property type="evidence" value="ECO:0007669"/>
    <property type="project" value="UniProtKB-UniRule"/>
</dbReference>
<dbReference type="Pfam" id="PF01926">
    <property type="entry name" value="MMR_HSR1"/>
    <property type="match status" value="2"/>
</dbReference>
<dbReference type="InterPro" id="IPR031166">
    <property type="entry name" value="G_ENGA"/>
</dbReference>
<keyword evidence="6 8" id="KW-0342">GTP-binding</keyword>
<dbReference type="RefSeq" id="WP_065971817.1">
    <property type="nucleotide sequence ID" value="NZ_CP080624.1"/>
</dbReference>
<dbReference type="InterPro" id="IPR003593">
    <property type="entry name" value="AAA+_ATPase"/>
</dbReference>
<evidence type="ECO:0000256" key="2">
    <source>
        <dbReference type="ARBA" id="ARBA00020953"/>
    </source>
</evidence>
<evidence type="ECO:0000256" key="6">
    <source>
        <dbReference type="ARBA" id="ARBA00023134"/>
    </source>
</evidence>
<keyword evidence="13" id="KW-1185">Reference proteome</keyword>
<feature type="binding site" evidence="8">
    <location>
        <begin position="9"/>
        <end position="16"/>
    </location>
    <ligand>
        <name>GTP</name>
        <dbReference type="ChEBI" id="CHEBI:37565"/>
        <label>1</label>
    </ligand>
</feature>
<proteinExistence type="inferred from homology"/>
<keyword evidence="3 8" id="KW-0690">Ribosome biogenesis</keyword>
<gene>
    <name evidence="8 12" type="primary">der</name>
    <name evidence="12" type="ORF">C4900_05395</name>
</gene>
<dbReference type="PIRSF" id="PIRSF006485">
    <property type="entry name" value="GTP-binding_EngA"/>
    <property type="match status" value="1"/>
</dbReference>
<evidence type="ECO:0000256" key="4">
    <source>
        <dbReference type="ARBA" id="ARBA00022737"/>
    </source>
</evidence>
<evidence type="ECO:0000256" key="9">
    <source>
        <dbReference type="PROSITE-ProRule" id="PRU01049"/>
    </source>
</evidence>
<dbReference type="HAMAP" id="MF_00195">
    <property type="entry name" value="GTPase_Der"/>
    <property type="match status" value="1"/>
</dbReference>
<feature type="region of interest" description="Disordered" evidence="11">
    <location>
        <begin position="430"/>
        <end position="463"/>
    </location>
</feature>
<dbReference type="STRING" id="163359.A9R16_02835"/>
<dbReference type="CDD" id="cd01895">
    <property type="entry name" value="EngA2"/>
    <property type="match status" value="1"/>
</dbReference>
<accession>A0A1C2FYR2</accession>
<dbReference type="InterPro" id="IPR032859">
    <property type="entry name" value="KH_dom-like"/>
</dbReference>
<dbReference type="NCBIfam" id="TIGR00231">
    <property type="entry name" value="small_GTP"/>
    <property type="match status" value="2"/>
</dbReference>
<dbReference type="EMBL" id="PSYR01000001">
    <property type="protein sequence ID" value="RCN59157.1"/>
    <property type="molecule type" value="Genomic_DNA"/>
</dbReference>
<dbReference type="InterPro" id="IPR027417">
    <property type="entry name" value="P-loop_NTPase"/>
</dbReference>
<dbReference type="GO" id="GO:0043022">
    <property type="term" value="F:ribosome binding"/>
    <property type="evidence" value="ECO:0007669"/>
    <property type="project" value="TreeGrafter"/>
</dbReference>
<dbReference type="AlphaFoldDB" id="A0A1C2FYR2"/>
<dbReference type="FunFam" id="3.40.50.300:FF:000057">
    <property type="entry name" value="GTPase Der"/>
    <property type="match status" value="1"/>
</dbReference>
<comment type="caution">
    <text evidence="12">The sequence shown here is derived from an EMBL/GenBank/DDBJ whole genome shotgun (WGS) entry which is preliminary data.</text>
</comment>
<evidence type="ECO:0000256" key="7">
    <source>
        <dbReference type="ARBA" id="ARBA00032345"/>
    </source>
</evidence>
<dbReference type="Pfam" id="PF14714">
    <property type="entry name" value="KH_dom-like"/>
    <property type="match status" value="1"/>
</dbReference>
<dbReference type="FunFam" id="3.30.300.20:FF:000004">
    <property type="entry name" value="GTPase Der"/>
    <property type="match status" value="1"/>
</dbReference>
<name>A0A1C2FYR2_9GAMM</name>
<dbReference type="Proteomes" id="UP000253250">
    <property type="component" value="Unassembled WGS sequence"/>
</dbReference>
<evidence type="ECO:0000256" key="8">
    <source>
        <dbReference type="HAMAP-Rule" id="MF_00195"/>
    </source>
</evidence>
<dbReference type="SUPFAM" id="SSF52540">
    <property type="entry name" value="P-loop containing nucleoside triphosphate hydrolases"/>
    <property type="match status" value="2"/>
</dbReference>
<evidence type="ECO:0000256" key="10">
    <source>
        <dbReference type="RuleBase" id="RU004481"/>
    </source>
</evidence>
<dbReference type="FunFam" id="3.40.50.300:FF:000040">
    <property type="entry name" value="GTPase Der"/>
    <property type="match status" value="1"/>
</dbReference>
<dbReference type="Gene3D" id="3.40.50.300">
    <property type="entry name" value="P-loop containing nucleotide triphosphate hydrolases"/>
    <property type="match status" value="2"/>
</dbReference>
<dbReference type="PANTHER" id="PTHR43834:SF6">
    <property type="entry name" value="GTPASE DER"/>
    <property type="match status" value="1"/>
</dbReference>
<evidence type="ECO:0000256" key="3">
    <source>
        <dbReference type="ARBA" id="ARBA00022517"/>
    </source>
</evidence>
<dbReference type="InterPro" id="IPR005225">
    <property type="entry name" value="Small_GTP-bd"/>
</dbReference>
<keyword evidence="4 10" id="KW-0677">Repeat</keyword>
<feature type="binding site" evidence="8">
    <location>
        <begin position="227"/>
        <end position="231"/>
    </location>
    <ligand>
        <name>GTP</name>
        <dbReference type="ChEBI" id="CHEBI:37565"/>
        <label>2</label>
    </ligand>
</feature>
<comment type="similarity">
    <text evidence="1 8 9 10">Belongs to the TRAFAC class TrmE-Era-EngA-EngB-Septin-like GTPase superfamily. EngA (Der) GTPase family.</text>
</comment>
<dbReference type="SMART" id="SM00382">
    <property type="entry name" value="AAA"/>
    <property type="match status" value="2"/>
</dbReference>
<evidence type="ECO:0000256" key="1">
    <source>
        <dbReference type="ARBA" id="ARBA00008279"/>
    </source>
</evidence>
<dbReference type="PANTHER" id="PTHR43834">
    <property type="entry name" value="GTPASE DER"/>
    <property type="match status" value="1"/>
</dbReference>
<evidence type="ECO:0000313" key="12">
    <source>
        <dbReference type="EMBL" id="RCN59157.1"/>
    </source>
</evidence>
<keyword evidence="5 8" id="KW-0547">Nucleotide-binding</keyword>
<dbReference type="InterPro" id="IPR016484">
    <property type="entry name" value="GTPase_Der"/>
</dbReference>
<evidence type="ECO:0000313" key="13">
    <source>
        <dbReference type="Proteomes" id="UP000253250"/>
    </source>
</evidence>
<comment type="function">
    <text evidence="8 10">GTPase that plays an essential role in the late steps of ribosome biogenesis.</text>
</comment>
<sequence>MKPVVVLVGRPNVGKSTLFNALTRSRQALVADLPGLTRDRQYGEGRVGGRSYLVVDTGGIVRDHDPLATLVASQTRLALAEADVVVCVVDGRDGPNPDDFLIADQIRTLNRRICLAVNKTEGVEPEVAVAEFHALGLGRPYAIAATHNRGLDELMTAVLAGFPAPTAEAPTGGMRIALAGRPNVGKSTLANALLGEERVVVSDRPGTTRDSIYIPFTRDGKDYILIDTAGVRRRSHITDPLERHSVAKTLQAVDEAQVVLLVFDAREEVSEQDVTLAGHILAQGRSLVLAVNKWEGLDSARRDWIRRELARRLPFLSFASPHFISALEGLHIGPLFPAMERAYRSGGRILPTPELNRVLREAIAATAPPMVRGRRIKPKFAHQGGKYPPRVIVHGNLVAETPDAWRRYLAQRIREHFRLEGTPVEIEFREGDNPFANRPGKAPSARTEAKRRRLKRFRKAHYG</sequence>
<feature type="binding site" evidence="8">
    <location>
        <begin position="118"/>
        <end position="121"/>
    </location>
    <ligand>
        <name>GTP</name>
        <dbReference type="ChEBI" id="CHEBI:37565"/>
        <label>1</label>
    </ligand>
</feature>
<dbReference type="NCBIfam" id="TIGR03594">
    <property type="entry name" value="GTPase_EngA"/>
    <property type="match status" value="1"/>
</dbReference>
<dbReference type="CDD" id="cd01894">
    <property type="entry name" value="EngA1"/>
    <property type="match status" value="1"/>
</dbReference>
<organism evidence="12 13">
    <name type="scientific">Acidiferrobacter thiooxydans</name>
    <dbReference type="NCBI Taxonomy" id="163359"/>
    <lineage>
        <taxon>Bacteria</taxon>
        <taxon>Pseudomonadati</taxon>
        <taxon>Pseudomonadota</taxon>
        <taxon>Gammaproteobacteria</taxon>
        <taxon>Acidiferrobacterales</taxon>
        <taxon>Acidiferrobacteraceae</taxon>
        <taxon>Acidiferrobacter</taxon>
    </lineage>
</organism>
<reference evidence="12 13" key="1">
    <citation type="submission" date="2018-02" db="EMBL/GenBank/DDBJ databases">
        <title>Insights into the biology of acidophilic members of the Acidiferrobacteraceae family derived from comparative genomic analyses.</title>
        <authorList>
            <person name="Issotta F."/>
            <person name="Thyssen C."/>
            <person name="Mena C."/>
            <person name="Moya A."/>
            <person name="Bellenberg S."/>
            <person name="Sproer C."/>
            <person name="Covarrubias P.C."/>
            <person name="Sand W."/>
            <person name="Quatrini R."/>
            <person name="Vera M."/>
        </authorList>
    </citation>
    <scope>NUCLEOTIDE SEQUENCE [LARGE SCALE GENOMIC DNA]</scope>
    <source>
        <strain evidence="13">m-1</strain>
    </source>
</reference>
<dbReference type="InterPro" id="IPR006073">
    <property type="entry name" value="GTP-bd"/>
</dbReference>